<dbReference type="EC" id="1.14.14.1" evidence="6"/>
<dbReference type="EMBL" id="OU893345">
    <property type="protein sequence ID" value="CAG9785765.1"/>
    <property type="molecule type" value="Genomic_DNA"/>
</dbReference>
<evidence type="ECO:0000256" key="11">
    <source>
        <dbReference type="ARBA" id="ARBA00023002"/>
    </source>
</evidence>
<accession>A0A9N9QY69</accession>
<dbReference type="InterPro" id="IPR017972">
    <property type="entry name" value="Cyt_P450_CS"/>
</dbReference>
<evidence type="ECO:0000256" key="7">
    <source>
        <dbReference type="ARBA" id="ARBA00022617"/>
    </source>
</evidence>
<dbReference type="Gene3D" id="1.10.630.10">
    <property type="entry name" value="Cytochrome P450"/>
    <property type="match status" value="1"/>
</dbReference>
<evidence type="ECO:0000256" key="15">
    <source>
        <dbReference type="ARBA" id="ARBA00047827"/>
    </source>
</evidence>
<evidence type="ECO:0000256" key="1">
    <source>
        <dbReference type="ARBA" id="ARBA00001971"/>
    </source>
</evidence>
<keyword evidence="7 16" id="KW-0349">Heme</keyword>
<evidence type="ECO:0000256" key="17">
    <source>
        <dbReference type="RuleBase" id="RU000461"/>
    </source>
</evidence>
<keyword evidence="11 17" id="KW-0560">Oxidoreductase</keyword>
<keyword evidence="20" id="KW-1185">Reference proteome</keyword>
<dbReference type="GO" id="GO:0005789">
    <property type="term" value="C:endoplasmic reticulum membrane"/>
    <property type="evidence" value="ECO:0007669"/>
    <property type="project" value="UniProtKB-SubCell"/>
</dbReference>
<evidence type="ECO:0000256" key="6">
    <source>
        <dbReference type="ARBA" id="ARBA00012109"/>
    </source>
</evidence>
<evidence type="ECO:0000313" key="20">
    <source>
        <dbReference type="Proteomes" id="UP001153714"/>
    </source>
</evidence>
<comment type="catalytic activity">
    <reaction evidence="15">
        <text>an organic molecule + reduced [NADPH--hemoprotein reductase] + O2 = an alcohol + oxidized [NADPH--hemoprotein reductase] + H2O + H(+)</text>
        <dbReference type="Rhea" id="RHEA:17149"/>
        <dbReference type="Rhea" id="RHEA-COMP:11964"/>
        <dbReference type="Rhea" id="RHEA-COMP:11965"/>
        <dbReference type="ChEBI" id="CHEBI:15377"/>
        <dbReference type="ChEBI" id="CHEBI:15378"/>
        <dbReference type="ChEBI" id="CHEBI:15379"/>
        <dbReference type="ChEBI" id="CHEBI:30879"/>
        <dbReference type="ChEBI" id="CHEBI:57618"/>
        <dbReference type="ChEBI" id="CHEBI:58210"/>
        <dbReference type="ChEBI" id="CHEBI:142491"/>
        <dbReference type="EC" id="1.14.14.1"/>
    </reaction>
</comment>
<evidence type="ECO:0000256" key="8">
    <source>
        <dbReference type="ARBA" id="ARBA00022723"/>
    </source>
</evidence>
<comment type="function">
    <text evidence="2">May be involved in the metabolism of insect hormones and in the breakdown of synthetic insecticides.</text>
</comment>
<dbReference type="OrthoDB" id="2789670at2759"/>
<comment type="cofactor">
    <cofactor evidence="1 16">
        <name>heme</name>
        <dbReference type="ChEBI" id="CHEBI:30413"/>
    </cofactor>
</comment>
<feature type="binding site" description="axial binding residue" evidence="16">
    <location>
        <position position="404"/>
    </location>
    <ligand>
        <name>heme</name>
        <dbReference type="ChEBI" id="CHEBI:30413"/>
    </ligand>
    <ligandPart>
        <name>Fe</name>
        <dbReference type="ChEBI" id="CHEBI:18248"/>
    </ligandPart>
</feature>
<dbReference type="InterPro" id="IPR002403">
    <property type="entry name" value="Cyt_P450_E_grp-IV"/>
</dbReference>
<evidence type="ECO:0000313" key="19">
    <source>
        <dbReference type="EMBL" id="CAG9785765.1"/>
    </source>
</evidence>
<dbReference type="PRINTS" id="PR00465">
    <property type="entry name" value="EP450IV"/>
</dbReference>
<keyword evidence="9" id="KW-0256">Endoplasmic reticulum</keyword>
<keyword evidence="14 18" id="KW-0472">Membrane</keyword>
<dbReference type="GO" id="GO:0016712">
    <property type="term" value="F:oxidoreductase activity, acting on paired donors, with incorporation or reduction of molecular oxygen, reduced flavin or flavoprotein as one donor, and incorporation of one atom of oxygen"/>
    <property type="evidence" value="ECO:0007669"/>
    <property type="project" value="UniProtKB-EC"/>
</dbReference>
<evidence type="ECO:0000256" key="14">
    <source>
        <dbReference type="ARBA" id="ARBA00023136"/>
    </source>
</evidence>
<evidence type="ECO:0000256" key="18">
    <source>
        <dbReference type="SAM" id="Phobius"/>
    </source>
</evidence>
<dbReference type="InterPro" id="IPR050476">
    <property type="entry name" value="Insect_CytP450_Detox"/>
</dbReference>
<keyword evidence="12 16" id="KW-0408">Iron</keyword>
<dbReference type="GO" id="GO:0005506">
    <property type="term" value="F:iron ion binding"/>
    <property type="evidence" value="ECO:0007669"/>
    <property type="project" value="InterPro"/>
</dbReference>
<evidence type="ECO:0000256" key="16">
    <source>
        <dbReference type="PIRSR" id="PIRSR602403-1"/>
    </source>
</evidence>
<dbReference type="PANTHER" id="PTHR24292">
    <property type="entry name" value="CYTOCHROME P450"/>
    <property type="match status" value="1"/>
</dbReference>
<reference evidence="19" key="2">
    <citation type="submission" date="2022-10" db="EMBL/GenBank/DDBJ databases">
        <authorList>
            <consortium name="ENA_rothamsted_submissions"/>
            <consortium name="culmorum"/>
            <person name="King R."/>
        </authorList>
    </citation>
    <scope>NUCLEOTIDE SEQUENCE</scope>
</reference>
<dbReference type="PANTHER" id="PTHR24292:SF54">
    <property type="entry name" value="CYP9F3-RELATED"/>
    <property type="match status" value="1"/>
</dbReference>
<evidence type="ECO:0000256" key="4">
    <source>
        <dbReference type="ARBA" id="ARBA00004406"/>
    </source>
</evidence>
<proteinExistence type="inferred from homology"/>
<evidence type="ECO:0000256" key="2">
    <source>
        <dbReference type="ARBA" id="ARBA00003690"/>
    </source>
</evidence>
<gene>
    <name evidence="19" type="ORF">DIATSA_LOCUS3775</name>
</gene>
<feature type="transmembrane region" description="Helical" evidence="18">
    <location>
        <begin position="6"/>
        <end position="25"/>
    </location>
</feature>
<reference evidence="19" key="1">
    <citation type="submission" date="2021-12" db="EMBL/GenBank/DDBJ databases">
        <authorList>
            <person name="King R."/>
        </authorList>
    </citation>
    <scope>NUCLEOTIDE SEQUENCE</scope>
</reference>
<keyword evidence="13 17" id="KW-0503">Monooxygenase</keyword>
<dbReference type="InterPro" id="IPR001128">
    <property type="entry name" value="Cyt_P450"/>
</dbReference>
<sequence length="462" mass="53064">MLFESFMLNLFVIIVLIVALTFDYITKFFSYWYVRLIPNNTPIPFFGTDYYRVLGLRSNTEEVNSLYAQYPKDQFVGSIKSRIPDLVLKDPDAIKTILSTDFADFHSRGLALNKSRDVCIQNNLFYAEGEKWTLLRDNLQSILNELKPDFEENLHNCLSGTNGDVNVQQLLSKVLDGVFKDILINQSSNGIVVTNMRTAVLRRNFMNKLKTYLKNIFPSLYTLFGMTTIAGEPSTETKRELENSKLLNIIRQANIFQLTLKDKYKKPSSDVDYAFALLATFITEGYVPCLNLLTALLYELARNPETQIKARSSEEYLNAVIKESLRLHPPYSVLTRQCVKMYHYPDRKLVIDKNVTVNVPVESIHRDEKYYNDAKTYNPERFLAEEHSSHSFAYLPFGAGPRKCLGEQLSMLICRSVAKAVLKNNVIEPTSITPSELKMADHNFSRVVNEEIWLRFIPTSSN</sequence>
<dbReference type="AlphaFoldDB" id="A0A9N9QY69"/>
<evidence type="ECO:0000256" key="10">
    <source>
        <dbReference type="ARBA" id="ARBA00022848"/>
    </source>
</evidence>
<keyword evidence="10" id="KW-0492">Microsome</keyword>
<dbReference type="GO" id="GO:0020037">
    <property type="term" value="F:heme binding"/>
    <property type="evidence" value="ECO:0007669"/>
    <property type="project" value="InterPro"/>
</dbReference>
<keyword evidence="18" id="KW-0812">Transmembrane</keyword>
<evidence type="ECO:0000256" key="13">
    <source>
        <dbReference type="ARBA" id="ARBA00023033"/>
    </source>
</evidence>
<evidence type="ECO:0000256" key="9">
    <source>
        <dbReference type="ARBA" id="ARBA00022824"/>
    </source>
</evidence>
<dbReference type="InterPro" id="IPR036396">
    <property type="entry name" value="Cyt_P450_sf"/>
</dbReference>
<comment type="similarity">
    <text evidence="5 17">Belongs to the cytochrome P450 family.</text>
</comment>
<name>A0A9N9QY69_9NEOP</name>
<organism evidence="19 20">
    <name type="scientific">Diatraea saccharalis</name>
    <name type="common">sugarcane borer</name>
    <dbReference type="NCBI Taxonomy" id="40085"/>
    <lineage>
        <taxon>Eukaryota</taxon>
        <taxon>Metazoa</taxon>
        <taxon>Ecdysozoa</taxon>
        <taxon>Arthropoda</taxon>
        <taxon>Hexapoda</taxon>
        <taxon>Insecta</taxon>
        <taxon>Pterygota</taxon>
        <taxon>Neoptera</taxon>
        <taxon>Endopterygota</taxon>
        <taxon>Lepidoptera</taxon>
        <taxon>Glossata</taxon>
        <taxon>Ditrysia</taxon>
        <taxon>Pyraloidea</taxon>
        <taxon>Crambidae</taxon>
        <taxon>Crambinae</taxon>
        <taxon>Diatraea</taxon>
    </lineage>
</organism>
<comment type="subcellular location">
    <subcellularLocation>
        <location evidence="4">Endoplasmic reticulum membrane</location>
        <topology evidence="4">Peripheral membrane protein</topology>
    </subcellularLocation>
    <subcellularLocation>
        <location evidence="3">Microsome membrane</location>
        <topology evidence="3">Peripheral membrane protein</topology>
    </subcellularLocation>
</comment>
<keyword evidence="8 16" id="KW-0479">Metal-binding</keyword>
<dbReference type="Pfam" id="PF00067">
    <property type="entry name" value="p450"/>
    <property type="match status" value="1"/>
</dbReference>
<dbReference type="Proteomes" id="UP001153714">
    <property type="component" value="Chromosome 14"/>
</dbReference>
<protein>
    <recommendedName>
        <fullName evidence="6">unspecific monooxygenase</fullName>
        <ecNumber evidence="6">1.14.14.1</ecNumber>
    </recommendedName>
</protein>
<evidence type="ECO:0000256" key="5">
    <source>
        <dbReference type="ARBA" id="ARBA00010617"/>
    </source>
</evidence>
<evidence type="ECO:0000256" key="12">
    <source>
        <dbReference type="ARBA" id="ARBA00023004"/>
    </source>
</evidence>
<dbReference type="PROSITE" id="PS00086">
    <property type="entry name" value="CYTOCHROME_P450"/>
    <property type="match status" value="1"/>
</dbReference>
<keyword evidence="18" id="KW-1133">Transmembrane helix</keyword>
<dbReference type="SUPFAM" id="SSF48264">
    <property type="entry name" value="Cytochrome P450"/>
    <property type="match status" value="1"/>
</dbReference>
<evidence type="ECO:0000256" key="3">
    <source>
        <dbReference type="ARBA" id="ARBA00004174"/>
    </source>
</evidence>
<dbReference type="PRINTS" id="PR00385">
    <property type="entry name" value="P450"/>
</dbReference>